<dbReference type="OrthoDB" id="7535542at2759"/>
<proteinExistence type="predicted"/>
<evidence type="ECO:0000313" key="1">
    <source>
        <dbReference type="Proteomes" id="UP000504618"/>
    </source>
</evidence>
<dbReference type="Proteomes" id="UP000504618">
    <property type="component" value="Unplaced"/>
</dbReference>
<organism evidence="1 2">
    <name type="scientific">Temnothorax curvispinosus</name>
    <dbReference type="NCBI Taxonomy" id="300111"/>
    <lineage>
        <taxon>Eukaryota</taxon>
        <taxon>Metazoa</taxon>
        <taxon>Ecdysozoa</taxon>
        <taxon>Arthropoda</taxon>
        <taxon>Hexapoda</taxon>
        <taxon>Insecta</taxon>
        <taxon>Pterygota</taxon>
        <taxon>Neoptera</taxon>
        <taxon>Endopterygota</taxon>
        <taxon>Hymenoptera</taxon>
        <taxon>Apocrita</taxon>
        <taxon>Aculeata</taxon>
        <taxon>Formicoidea</taxon>
        <taxon>Formicidae</taxon>
        <taxon>Myrmicinae</taxon>
        <taxon>Temnothorax</taxon>
    </lineage>
</organism>
<gene>
    <name evidence="2" type="primary">LOC112468693</name>
</gene>
<reference evidence="2" key="1">
    <citation type="submission" date="2025-08" db="UniProtKB">
        <authorList>
            <consortium name="RefSeq"/>
        </authorList>
    </citation>
    <scope>IDENTIFICATION</scope>
    <source>
        <tissue evidence="2">Whole body</tissue>
    </source>
</reference>
<name>A0A6J1RM19_9HYME</name>
<dbReference type="AlphaFoldDB" id="A0A6J1RM19"/>
<evidence type="ECO:0000313" key="2">
    <source>
        <dbReference type="RefSeq" id="XP_024893750.1"/>
    </source>
</evidence>
<dbReference type="Gene3D" id="1.25.50.20">
    <property type="match status" value="1"/>
</dbReference>
<dbReference type="GeneID" id="112468693"/>
<protein>
    <submittedName>
        <fullName evidence="2">Uncharacterized protein LOC112468693</fullName>
    </submittedName>
</protein>
<dbReference type="RefSeq" id="XP_024893750.1">
    <property type="nucleotide sequence ID" value="XM_025037982.1"/>
</dbReference>
<accession>A0A6J1RM19</accession>
<keyword evidence="1" id="KW-1185">Reference proteome</keyword>
<sequence length="148" mass="17236">MSASNSTWNKVLHSGVLDNNLLRFLACTKNHTVIIGYLDLLKSERFTKAQYRITVFHSIIARHARNELVLTYILNNFANVVPKEIKKILALTDIINHLYSKDQLDKVYNYVGKNFSDKMFSRLILKINRRSSQITKHVGYFKSFLKTE</sequence>